<dbReference type="GO" id="GO:0030687">
    <property type="term" value="C:preribosome, large subunit precursor"/>
    <property type="evidence" value="ECO:0007669"/>
    <property type="project" value="UniProtKB-UniRule"/>
</dbReference>
<dbReference type="Proteomes" id="UP000038040">
    <property type="component" value="Unplaced"/>
</dbReference>
<evidence type="ECO:0000256" key="1">
    <source>
        <dbReference type="ARBA" id="ARBA00022517"/>
    </source>
</evidence>
<dbReference type="InterPro" id="IPR001680">
    <property type="entry name" value="WD40_rpt"/>
</dbReference>
<evidence type="ECO:0000256" key="7">
    <source>
        <dbReference type="PROSITE-ProRule" id="PRU00221"/>
    </source>
</evidence>
<dbReference type="GO" id="GO:0005654">
    <property type="term" value="C:nucleoplasm"/>
    <property type="evidence" value="ECO:0007669"/>
    <property type="project" value="UniProtKB-SubCell"/>
</dbReference>
<evidence type="ECO:0000313" key="12">
    <source>
        <dbReference type="WBParaSite" id="DME_0000593801-mRNA-1"/>
    </source>
</evidence>
<feature type="repeat" description="WD" evidence="7">
    <location>
        <begin position="295"/>
        <end position="337"/>
    </location>
</feature>
<evidence type="ECO:0000256" key="4">
    <source>
        <dbReference type="ARBA" id="ARBA00022737"/>
    </source>
</evidence>
<reference evidence="12" key="1">
    <citation type="submission" date="2017-02" db="UniProtKB">
        <authorList>
            <consortium name="WormBaseParasite"/>
        </authorList>
    </citation>
    <scope>IDENTIFICATION</scope>
</reference>
<evidence type="ECO:0000313" key="10">
    <source>
        <dbReference type="Proteomes" id="UP000038040"/>
    </source>
</evidence>
<dbReference type="SMART" id="SM01035">
    <property type="entry name" value="BOP1NT"/>
    <property type="match status" value="1"/>
</dbReference>
<comment type="function">
    <text evidence="6">Required for maturation of ribosomal RNAs and formation of the large ribosomal subunit.</text>
</comment>
<dbReference type="HAMAP" id="MF_03027">
    <property type="entry name" value="BOP1"/>
    <property type="match status" value="1"/>
</dbReference>
<dbReference type="SUPFAM" id="SSF50978">
    <property type="entry name" value="WD40 repeat-like"/>
    <property type="match status" value="1"/>
</dbReference>
<dbReference type="InterPro" id="IPR015943">
    <property type="entry name" value="WD40/YVTN_repeat-like_dom_sf"/>
</dbReference>
<dbReference type="GO" id="GO:0070545">
    <property type="term" value="C:PeBoW complex"/>
    <property type="evidence" value="ECO:0007669"/>
    <property type="project" value="TreeGrafter"/>
</dbReference>
<comment type="subcellular location">
    <subcellularLocation>
        <location evidence="6">Nucleus</location>
        <location evidence="6">Nucleolus</location>
    </subcellularLocation>
    <subcellularLocation>
        <location evidence="6">Nucleus</location>
        <location evidence="6">Nucleoplasm</location>
    </subcellularLocation>
</comment>
<keyword evidence="1 6" id="KW-0690">Ribosome biogenesis</keyword>
<dbReference type="PROSITE" id="PS50294">
    <property type="entry name" value="WD_REPEATS_REGION"/>
    <property type="match status" value="1"/>
</dbReference>
<dbReference type="Proteomes" id="UP000274756">
    <property type="component" value="Unassembled WGS sequence"/>
</dbReference>
<dbReference type="OrthoDB" id="5571054at2759"/>
<evidence type="ECO:0000313" key="9">
    <source>
        <dbReference type="EMBL" id="VDN50904.1"/>
    </source>
</evidence>
<keyword evidence="3 7" id="KW-0853">WD repeat</keyword>
<protein>
    <recommendedName>
        <fullName evidence="6">Ribosome biogenesis protein BOP1 homolog</fullName>
    </recommendedName>
</protein>
<dbReference type="InterPro" id="IPR012953">
    <property type="entry name" value="BOP1_N_dom"/>
</dbReference>
<keyword evidence="11" id="KW-1185">Reference proteome</keyword>
<evidence type="ECO:0000256" key="3">
    <source>
        <dbReference type="ARBA" id="ARBA00022574"/>
    </source>
</evidence>
<dbReference type="InterPro" id="IPR028598">
    <property type="entry name" value="BOP1/Erb1"/>
</dbReference>
<dbReference type="Pfam" id="PF00400">
    <property type="entry name" value="WD40"/>
    <property type="match status" value="3"/>
</dbReference>
<dbReference type="InterPro" id="IPR036322">
    <property type="entry name" value="WD40_repeat_dom_sf"/>
</dbReference>
<evidence type="ECO:0000256" key="5">
    <source>
        <dbReference type="ARBA" id="ARBA00023242"/>
    </source>
</evidence>
<dbReference type="SMART" id="SM00320">
    <property type="entry name" value="WD40"/>
    <property type="match status" value="6"/>
</dbReference>
<name>A0A0N4UEW1_DRAME</name>
<proteinExistence type="inferred from homology"/>
<dbReference type="PANTHER" id="PTHR17605">
    <property type="entry name" value="RIBOSOME BIOGENESIS PROTEIN BOP1 BLOCK OF PROLIFERATION 1 PROTEIN"/>
    <property type="match status" value="1"/>
</dbReference>
<accession>A0A0N4UEW1</accession>
<dbReference type="GO" id="GO:0000463">
    <property type="term" value="P:maturation of LSU-rRNA from tricistronic rRNA transcript (SSU-rRNA, 5.8S rRNA, LSU-rRNA)"/>
    <property type="evidence" value="ECO:0007669"/>
    <property type="project" value="UniProtKB-UniRule"/>
</dbReference>
<reference evidence="9 11" key="2">
    <citation type="submission" date="2018-11" db="EMBL/GenBank/DDBJ databases">
        <authorList>
            <consortium name="Pathogen Informatics"/>
        </authorList>
    </citation>
    <scope>NUCLEOTIDE SEQUENCE [LARGE SCALE GENOMIC DNA]</scope>
</reference>
<dbReference type="WBParaSite" id="DME_0000593801-mRNA-1">
    <property type="protein sequence ID" value="DME_0000593801-mRNA-1"/>
    <property type="gene ID" value="DME_0000593801"/>
</dbReference>
<organism evidence="10 12">
    <name type="scientific">Dracunculus medinensis</name>
    <name type="common">Guinea worm</name>
    <dbReference type="NCBI Taxonomy" id="318479"/>
    <lineage>
        <taxon>Eukaryota</taxon>
        <taxon>Metazoa</taxon>
        <taxon>Ecdysozoa</taxon>
        <taxon>Nematoda</taxon>
        <taxon>Chromadorea</taxon>
        <taxon>Rhabditida</taxon>
        <taxon>Spirurina</taxon>
        <taxon>Dracunculoidea</taxon>
        <taxon>Dracunculidae</taxon>
        <taxon>Dracunculus</taxon>
    </lineage>
</organism>
<dbReference type="GO" id="GO:0043021">
    <property type="term" value="F:ribonucleoprotein complex binding"/>
    <property type="evidence" value="ECO:0007669"/>
    <property type="project" value="UniProtKB-UniRule"/>
</dbReference>
<dbReference type="AlphaFoldDB" id="A0A0N4UEW1"/>
<dbReference type="PROSITE" id="PS50082">
    <property type="entry name" value="WD_REPEATS_2"/>
    <property type="match status" value="1"/>
</dbReference>
<evidence type="ECO:0000256" key="6">
    <source>
        <dbReference type="HAMAP-Rule" id="MF_03027"/>
    </source>
</evidence>
<comment type="similarity">
    <text evidence="6">Belongs to the WD repeat BOP1/ERB1 family.</text>
</comment>
<feature type="domain" description="BOP1 N-terminal" evidence="8">
    <location>
        <begin position="30"/>
        <end position="288"/>
    </location>
</feature>
<evidence type="ECO:0000259" key="8">
    <source>
        <dbReference type="SMART" id="SM01035"/>
    </source>
</evidence>
<dbReference type="STRING" id="318479.A0A0N4UEW1"/>
<evidence type="ECO:0000256" key="2">
    <source>
        <dbReference type="ARBA" id="ARBA00022552"/>
    </source>
</evidence>
<dbReference type="PANTHER" id="PTHR17605:SF0">
    <property type="entry name" value="RIBOSOME BIOGENESIS PROTEIN BOP1"/>
    <property type="match status" value="1"/>
</dbReference>
<evidence type="ECO:0000313" key="11">
    <source>
        <dbReference type="Proteomes" id="UP000274756"/>
    </source>
</evidence>
<keyword evidence="5 6" id="KW-0539">Nucleus</keyword>
<sequence>MPASPLTIEVQSSQHLDLRNTVGNIPFHWYDDCEHFGYDIDGNPIKRVEKKDEIDSFLEKMEDPDYWRKVYDRQTGSYIVLTDEQVEKLVAIQQSRYPVVGYNPYQPFLDIFSSNIEIHPISNQPASKASFIPSRSEQLLVGRMVHAIKMGWIKPRRPKKDVYDLWANEVSDKKSKSEKARLRMHFPAPKVALPFHSESYNPPPEYLFDDDELKKWEENEPDERRINYIPQKYSSLRLVPAYEQFFNERYERCLDLYLAPRQQKMKLSVDPSQLLPELRNIADLRPFPTTLAFYMRGHKGQIRGLSMEPKFGELLASAGEDGTIRLWSVGVGRCLKVHNMNGVVNCVAIYPSDKYTLLAAVVQPCKVVIMNYECGDKHHIGITSQFISKLVIDSQSEQNVRWSIDDKNRIILSLPEETKQVVWHEKCDYFATHSLSKSANSIYIHQLSKCLSQKPFSRLKGFVTSICFHPKKPHFFVATKKYVRIYDLAGHRLIKKIITGTDWLSCMRIDSSGDNLFIGGLDRRFSWIDLQLSNKPWKNIRHHTAAIRDIAAHHRYPLLTTVSDDSTAIVYYAKISVDPLKENEFLPVRKLHVHNVKNNGLSILCAIFHPSQPWLITAGADGLIALFSN</sequence>
<dbReference type="Gene3D" id="2.130.10.10">
    <property type="entry name" value="YVTN repeat-like/Quinoprotein amine dehydrogenase"/>
    <property type="match status" value="1"/>
</dbReference>
<gene>
    <name evidence="9" type="ORF">DME_LOCUS877</name>
</gene>
<keyword evidence="2 6" id="KW-0698">rRNA processing</keyword>
<dbReference type="GO" id="GO:0000466">
    <property type="term" value="P:maturation of 5.8S rRNA from tricistronic rRNA transcript (SSU-rRNA, 5.8S rRNA, LSU-rRNA)"/>
    <property type="evidence" value="ECO:0007669"/>
    <property type="project" value="UniProtKB-UniRule"/>
</dbReference>
<dbReference type="Pfam" id="PF08145">
    <property type="entry name" value="BOP1NT"/>
    <property type="match status" value="1"/>
</dbReference>
<keyword evidence="4" id="KW-0677">Repeat</keyword>
<dbReference type="EMBL" id="UYYG01000009">
    <property type="protein sequence ID" value="VDN50904.1"/>
    <property type="molecule type" value="Genomic_DNA"/>
</dbReference>